<evidence type="ECO:0000256" key="1">
    <source>
        <dbReference type="ARBA" id="ARBA00038097"/>
    </source>
</evidence>
<reference evidence="4 5" key="1">
    <citation type="submission" date="2019-02" db="EMBL/GenBank/DDBJ databases">
        <title>Genome sequencing of the rare red list fungi Phellinidium pouzarii.</title>
        <authorList>
            <person name="Buettner E."/>
            <person name="Kellner H."/>
        </authorList>
    </citation>
    <scope>NUCLEOTIDE SEQUENCE [LARGE SCALE GENOMIC DNA]</scope>
    <source>
        <strain evidence="4 5">DSM 108285</strain>
    </source>
</reference>
<comment type="similarity">
    <text evidence="1">Belongs to the peptidase S33 family. ABHD4/ABHD5 subfamily.</text>
</comment>
<feature type="domain" description="AB hydrolase-1" evidence="3">
    <location>
        <begin position="24"/>
        <end position="245"/>
    </location>
</feature>
<accession>A0A4S4KXE5</accession>
<dbReference type="PANTHER" id="PTHR42886:SF29">
    <property type="entry name" value="PUMMELIG, ISOFORM A"/>
    <property type="match status" value="1"/>
</dbReference>
<dbReference type="GO" id="GO:0005743">
    <property type="term" value="C:mitochondrial inner membrane"/>
    <property type="evidence" value="ECO:0007669"/>
    <property type="project" value="TreeGrafter"/>
</dbReference>
<dbReference type="GO" id="GO:0042171">
    <property type="term" value="F:lysophosphatidic acid acyltransferase activity"/>
    <property type="evidence" value="ECO:0007669"/>
    <property type="project" value="TreeGrafter"/>
</dbReference>
<dbReference type="SUPFAM" id="SSF53474">
    <property type="entry name" value="alpha/beta-Hydrolases"/>
    <property type="match status" value="1"/>
</dbReference>
<dbReference type="GO" id="GO:0004623">
    <property type="term" value="F:phospholipase A2 activity"/>
    <property type="evidence" value="ECO:0007669"/>
    <property type="project" value="TreeGrafter"/>
</dbReference>
<dbReference type="OrthoDB" id="7457040at2759"/>
<dbReference type="GO" id="GO:0055088">
    <property type="term" value="P:lipid homeostasis"/>
    <property type="evidence" value="ECO:0007669"/>
    <property type="project" value="TreeGrafter"/>
</dbReference>
<dbReference type="GO" id="GO:0035965">
    <property type="term" value="P:cardiolipin acyl-chain remodeling"/>
    <property type="evidence" value="ECO:0007669"/>
    <property type="project" value="TreeGrafter"/>
</dbReference>
<evidence type="ECO:0000313" key="5">
    <source>
        <dbReference type="Proteomes" id="UP000308199"/>
    </source>
</evidence>
<dbReference type="EMBL" id="SGPK01000470">
    <property type="protein sequence ID" value="THH03307.1"/>
    <property type="molecule type" value="Genomic_DNA"/>
</dbReference>
<feature type="compositionally biased region" description="Basic and acidic residues" evidence="2">
    <location>
        <begin position="85"/>
        <end position="101"/>
    </location>
</feature>
<evidence type="ECO:0000313" key="4">
    <source>
        <dbReference type="EMBL" id="THH03307.1"/>
    </source>
</evidence>
<protein>
    <recommendedName>
        <fullName evidence="3">AB hydrolase-1 domain-containing protein</fullName>
    </recommendedName>
</protein>
<dbReference type="Gene3D" id="3.40.50.1820">
    <property type="entry name" value="alpha/beta hydrolase"/>
    <property type="match status" value="1"/>
</dbReference>
<dbReference type="GO" id="GO:0006654">
    <property type="term" value="P:phosphatidic acid biosynthetic process"/>
    <property type="evidence" value="ECO:0007669"/>
    <property type="project" value="TreeGrafter"/>
</dbReference>
<evidence type="ECO:0000259" key="3">
    <source>
        <dbReference type="Pfam" id="PF00561"/>
    </source>
</evidence>
<feature type="region of interest" description="Disordered" evidence="2">
    <location>
        <begin position="79"/>
        <end position="101"/>
    </location>
</feature>
<gene>
    <name evidence="4" type="ORF">EW145_g6357</name>
</gene>
<dbReference type="AlphaFoldDB" id="A0A4S4KXE5"/>
<dbReference type="Proteomes" id="UP000308199">
    <property type="component" value="Unassembled WGS sequence"/>
</dbReference>
<dbReference type="InterPro" id="IPR029058">
    <property type="entry name" value="AB_hydrolase_fold"/>
</dbReference>
<dbReference type="PRINTS" id="PR00111">
    <property type="entry name" value="ABHYDROLASE"/>
</dbReference>
<dbReference type="Pfam" id="PF00561">
    <property type="entry name" value="Abhydrolase_1"/>
    <property type="match status" value="1"/>
</dbReference>
<organism evidence="4 5">
    <name type="scientific">Phellinidium pouzarii</name>
    <dbReference type="NCBI Taxonomy" id="167371"/>
    <lineage>
        <taxon>Eukaryota</taxon>
        <taxon>Fungi</taxon>
        <taxon>Dikarya</taxon>
        <taxon>Basidiomycota</taxon>
        <taxon>Agaricomycotina</taxon>
        <taxon>Agaricomycetes</taxon>
        <taxon>Hymenochaetales</taxon>
        <taxon>Hymenochaetaceae</taxon>
        <taxon>Phellinidium</taxon>
    </lineage>
</organism>
<evidence type="ECO:0000256" key="2">
    <source>
        <dbReference type="SAM" id="MobiDB-lite"/>
    </source>
</evidence>
<proteinExistence type="inferred from homology"/>
<dbReference type="PANTHER" id="PTHR42886">
    <property type="entry name" value="RE40534P-RELATED"/>
    <property type="match status" value="1"/>
</dbReference>
<comment type="caution">
    <text evidence="4">The sequence shown here is derived from an EMBL/GenBank/DDBJ whole genome shotgun (WGS) entry which is preliminary data.</text>
</comment>
<feature type="non-terminal residue" evidence="4">
    <location>
        <position position="1"/>
    </location>
</feature>
<sequence>RVPFAVSAKRADTAARVAQAEGFFLDALEEWRAQNGAERVTLVGHSLGAYLATAYALRHPERVAKLVLLRLVEGSQKAMKAPEPATKERVKEAHDEQREKRDKESYTRRFVTYLWEEGCSPFQVVRSMTVFGPMLVGRYITRRFDGFTDEETRNMNDYLLNITLAKGSGEYCISHILAPFAHARQPLVDRISALKIPVVFVYGSHDWMDAEGGTKSIERLRAAGNRNASIYIVDRAGHHVYLDNPDAVNELLLKELSTGVQ</sequence>
<dbReference type="InterPro" id="IPR000073">
    <property type="entry name" value="AB_hydrolase_1"/>
</dbReference>
<name>A0A4S4KXE5_9AGAM</name>
<keyword evidence="5" id="KW-1185">Reference proteome</keyword>